<dbReference type="Pfam" id="PF00117">
    <property type="entry name" value="GATase"/>
    <property type="match status" value="1"/>
</dbReference>
<organism evidence="2 3">
    <name type="scientific">Tortispora caseinolytica NRRL Y-17796</name>
    <dbReference type="NCBI Taxonomy" id="767744"/>
    <lineage>
        <taxon>Eukaryota</taxon>
        <taxon>Fungi</taxon>
        <taxon>Dikarya</taxon>
        <taxon>Ascomycota</taxon>
        <taxon>Saccharomycotina</taxon>
        <taxon>Trigonopsidomycetes</taxon>
        <taxon>Trigonopsidales</taxon>
        <taxon>Trigonopsidaceae</taxon>
        <taxon>Tortispora</taxon>
    </lineage>
</organism>
<dbReference type="PANTHER" id="PTHR42695">
    <property type="entry name" value="GLUTAMINE AMIDOTRANSFERASE YLR126C-RELATED"/>
    <property type="match status" value="1"/>
</dbReference>
<dbReference type="PROSITE" id="PS51273">
    <property type="entry name" value="GATASE_TYPE_1"/>
    <property type="match status" value="1"/>
</dbReference>
<evidence type="ECO:0000313" key="2">
    <source>
        <dbReference type="EMBL" id="ODV89012.1"/>
    </source>
</evidence>
<dbReference type="AlphaFoldDB" id="A0A1E4TB77"/>
<dbReference type="PANTHER" id="PTHR42695:SF5">
    <property type="entry name" value="GLUTAMINE AMIDOTRANSFERASE YLR126C-RELATED"/>
    <property type="match status" value="1"/>
</dbReference>
<dbReference type="Proteomes" id="UP000095023">
    <property type="component" value="Unassembled WGS sequence"/>
</dbReference>
<keyword evidence="3" id="KW-1185">Reference proteome</keyword>
<dbReference type="InterPro" id="IPR029062">
    <property type="entry name" value="Class_I_gatase-like"/>
</dbReference>
<dbReference type="Gene3D" id="3.40.50.880">
    <property type="match status" value="1"/>
</dbReference>
<sequence length="229" mass="25703">MRLAVLEADIPVPSVLEVEGRYGDMFVRLLEEADQTSRLIMSKYDVVEMKYPNIEDIDGILISGSRHNAFDDDEWILKLVEFTKSCFDQKKKIVGICFGHQIAGRALGATVGRSDKGWEVGMTVVDLTEVGKKLFPGIEGDKLYIEEMHRDIVATIPEGAEIIGTTSICPNQGFFIADRVITLQGHPEFNLFIIGELLESRLQSGIFTKEFYDETSRKQLELTRAMHGA</sequence>
<dbReference type="CDD" id="cd01741">
    <property type="entry name" value="GATase1_1"/>
    <property type="match status" value="1"/>
</dbReference>
<dbReference type="EMBL" id="KV453843">
    <property type="protein sequence ID" value="ODV89012.1"/>
    <property type="molecule type" value="Genomic_DNA"/>
</dbReference>
<dbReference type="OrthoDB" id="92161at2759"/>
<protein>
    <recommendedName>
        <fullName evidence="1">Glutamine amidotransferase domain-containing protein</fullName>
    </recommendedName>
</protein>
<dbReference type="GO" id="GO:0005829">
    <property type="term" value="C:cytosol"/>
    <property type="evidence" value="ECO:0007669"/>
    <property type="project" value="TreeGrafter"/>
</dbReference>
<dbReference type="InterPro" id="IPR017926">
    <property type="entry name" value="GATASE"/>
</dbReference>
<gene>
    <name evidence="2" type="ORF">CANCADRAFT_58052</name>
</gene>
<dbReference type="InterPro" id="IPR044992">
    <property type="entry name" value="ChyE-like"/>
</dbReference>
<dbReference type="GO" id="GO:0005634">
    <property type="term" value="C:nucleus"/>
    <property type="evidence" value="ECO:0007669"/>
    <property type="project" value="TreeGrafter"/>
</dbReference>
<proteinExistence type="predicted"/>
<reference evidence="3" key="1">
    <citation type="submission" date="2016-02" db="EMBL/GenBank/DDBJ databases">
        <title>Comparative genomics of biotechnologically important yeasts.</title>
        <authorList>
            <consortium name="DOE Joint Genome Institute"/>
            <person name="Riley R."/>
            <person name="Haridas S."/>
            <person name="Wolfe K.H."/>
            <person name="Lopes M.R."/>
            <person name="Hittinger C.T."/>
            <person name="Goker M."/>
            <person name="Salamov A."/>
            <person name="Wisecaver J."/>
            <person name="Long T.M."/>
            <person name="Aerts A.L."/>
            <person name="Barry K."/>
            <person name="Choi C."/>
            <person name="Clum A."/>
            <person name="Coughlan A.Y."/>
            <person name="Deshpande S."/>
            <person name="Douglass A.P."/>
            <person name="Hanson S.J."/>
            <person name="Klenk H.-P."/>
            <person name="Labutti K."/>
            <person name="Lapidus A."/>
            <person name="Lindquist E."/>
            <person name="Lipzen A."/>
            <person name="Meier-Kolthoff J.P."/>
            <person name="Ohm R.A."/>
            <person name="Otillar R.P."/>
            <person name="Pangilinan J."/>
            <person name="Peng Y."/>
            <person name="Rokas A."/>
            <person name="Rosa C.A."/>
            <person name="Scheuner C."/>
            <person name="Sibirny A.A."/>
            <person name="Slot J.C."/>
            <person name="Stielow J.B."/>
            <person name="Sun H."/>
            <person name="Kurtzman C.P."/>
            <person name="Blackwell M."/>
            <person name="Jeffries T.W."/>
            <person name="Grigoriev I.V."/>
        </authorList>
    </citation>
    <scope>NUCLEOTIDE SEQUENCE [LARGE SCALE GENOMIC DNA]</scope>
    <source>
        <strain evidence="3">NRRL Y-17796</strain>
    </source>
</reference>
<feature type="domain" description="Glutamine amidotransferase" evidence="1">
    <location>
        <begin position="22"/>
        <end position="190"/>
    </location>
</feature>
<name>A0A1E4TB77_9ASCO</name>
<accession>A0A1E4TB77</accession>
<dbReference type="SUPFAM" id="SSF52317">
    <property type="entry name" value="Class I glutamine amidotransferase-like"/>
    <property type="match status" value="1"/>
</dbReference>
<evidence type="ECO:0000313" key="3">
    <source>
        <dbReference type="Proteomes" id="UP000095023"/>
    </source>
</evidence>
<evidence type="ECO:0000259" key="1">
    <source>
        <dbReference type="Pfam" id="PF00117"/>
    </source>
</evidence>